<dbReference type="SUPFAM" id="SSF48726">
    <property type="entry name" value="Immunoglobulin"/>
    <property type="match status" value="1"/>
</dbReference>
<keyword evidence="3" id="KW-1185">Reference proteome</keyword>
<name>A0A1V9XPD1_9ACAR</name>
<evidence type="ECO:0000313" key="2">
    <source>
        <dbReference type="EMBL" id="OQR75365.1"/>
    </source>
</evidence>
<feature type="signal peptide" evidence="1">
    <location>
        <begin position="1"/>
        <end position="24"/>
    </location>
</feature>
<dbReference type="Gene3D" id="2.60.40.10">
    <property type="entry name" value="Immunoglobulins"/>
    <property type="match status" value="1"/>
</dbReference>
<protein>
    <recommendedName>
        <fullName evidence="4">Ig-like domain-containing protein</fullName>
    </recommendedName>
</protein>
<gene>
    <name evidence="2" type="ORF">BIW11_08464</name>
</gene>
<comment type="caution">
    <text evidence="2">The sequence shown here is derived from an EMBL/GenBank/DDBJ whole genome shotgun (WGS) entry which is preliminary data.</text>
</comment>
<dbReference type="CDD" id="cd00096">
    <property type="entry name" value="Ig"/>
    <property type="match status" value="1"/>
</dbReference>
<dbReference type="InParanoid" id="A0A1V9XPD1"/>
<dbReference type="AlphaFoldDB" id="A0A1V9XPD1"/>
<evidence type="ECO:0000313" key="3">
    <source>
        <dbReference type="Proteomes" id="UP000192247"/>
    </source>
</evidence>
<feature type="chain" id="PRO_5012415819" description="Ig-like domain-containing protein" evidence="1">
    <location>
        <begin position="25"/>
        <end position="177"/>
    </location>
</feature>
<keyword evidence="1" id="KW-0732">Signal</keyword>
<evidence type="ECO:0000256" key="1">
    <source>
        <dbReference type="SAM" id="SignalP"/>
    </source>
</evidence>
<dbReference type="InterPro" id="IPR036179">
    <property type="entry name" value="Ig-like_dom_sf"/>
</dbReference>
<reference evidence="2 3" key="1">
    <citation type="journal article" date="2017" name="Gigascience">
        <title>Draft genome of the honey bee ectoparasitic mite, Tropilaelaps mercedesae, is shaped by the parasitic life history.</title>
        <authorList>
            <person name="Dong X."/>
            <person name="Armstrong S.D."/>
            <person name="Xia D."/>
            <person name="Makepeace B.L."/>
            <person name="Darby A.C."/>
            <person name="Kadowaki T."/>
        </authorList>
    </citation>
    <scope>NUCLEOTIDE SEQUENCE [LARGE SCALE GENOMIC DNA]</scope>
    <source>
        <strain evidence="2">Wuxi-XJTLU</strain>
    </source>
</reference>
<dbReference type="EMBL" id="MNPL01006475">
    <property type="protein sequence ID" value="OQR75365.1"/>
    <property type="molecule type" value="Genomic_DNA"/>
</dbReference>
<evidence type="ECO:0008006" key="4">
    <source>
        <dbReference type="Google" id="ProtNLM"/>
    </source>
</evidence>
<proteinExistence type="predicted"/>
<dbReference type="Proteomes" id="UP000192247">
    <property type="component" value="Unassembled WGS sequence"/>
</dbReference>
<sequence length="177" mass="20182">MVRGRPLPWFFLVALAFVATTVLADGPLLGRWYSLMCFDPNGGPVTVKKAKIRNNGVADIIIDGSAEHVLCRRVKKIPQLVHYLPCPLNLTAKSPSKTEWQFIGVNGTQSPAWRSTPHINTLNIRNLTLADEGLYRCLADTIEQGLVEEKWVFKQIDKGWQLRWMGFRGDERQFLYR</sequence>
<dbReference type="InterPro" id="IPR013783">
    <property type="entry name" value="Ig-like_fold"/>
</dbReference>
<accession>A0A1V9XPD1</accession>
<organism evidence="2 3">
    <name type="scientific">Tropilaelaps mercedesae</name>
    <dbReference type="NCBI Taxonomy" id="418985"/>
    <lineage>
        <taxon>Eukaryota</taxon>
        <taxon>Metazoa</taxon>
        <taxon>Ecdysozoa</taxon>
        <taxon>Arthropoda</taxon>
        <taxon>Chelicerata</taxon>
        <taxon>Arachnida</taxon>
        <taxon>Acari</taxon>
        <taxon>Parasitiformes</taxon>
        <taxon>Mesostigmata</taxon>
        <taxon>Gamasina</taxon>
        <taxon>Dermanyssoidea</taxon>
        <taxon>Laelapidae</taxon>
        <taxon>Tropilaelaps</taxon>
    </lineage>
</organism>